<feature type="transmembrane region" description="Helical" evidence="5">
    <location>
        <begin position="111"/>
        <end position="130"/>
    </location>
</feature>
<feature type="transmembrane region" description="Helical" evidence="5">
    <location>
        <begin position="56"/>
        <end position="76"/>
    </location>
</feature>
<feature type="transmembrane region" description="Helical" evidence="5">
    <location>
        <begin position="212"/>
        <end position="232"/>
    </location>
</feature>
<feature type="transmembrane region" description="Helical" evidence="5">
    <location>
        <begin position="239"/>
        <end position="269"/>
    </location>
</feature>
<reference evidence="7" key="1">
    <citation type="submission" date="2023-01" db="EMBL/GenBank/DDBJ databases">
        <title>Biogeochemical cycle of methane in antarctic sediments.</title>
        <authorList>
            <person name="Roldan D.M."/>
            <person name="Menes R.J."/>
        </authorList>
    </citation>
    <scope>NUCLEOTIDE SEQUENCE [LARGE SCALE GENOMIC DNA]</scope>
    <source>
        <strain evidence="7">K-2018 MAG008</strain>
    </source>
</reference>
<dbReference type="Proteomes" id="UP001160519">
    <property type="component" value="Unassembled WGS sequence"/>
</dbReference>
<keyword evidence="3 5" id="KW-1133">Transmembrane helix</keyword>
<accession>A0AA43Q1I1</accession>
<proteinExistence type="predicted"/>
<keyword evidence="2 5" id="KW-0812">Transmembrane</keyword>
<evidence type="ECO:0000256" key="1">
    <source>
        <dbReference type="ARBA" id="ARBA00004127"/>
    </source>
</evidence>
<evidence type="ECO:0000256" key="2">
    <source>
        <dbReference type="ARBA" id="ARBA00022692"/>
    </source>
</evidence>
<protein>
    <submittedName>
        <fullName evidence="7">DCC1-like thiol-disulfide oxidoreductase family protein</fullName>
    </submittedName>
</protein>
<dbReference type="AlphaFoldDB" id="A0AA43Q1I1"/>
<feature type="transmembrane region" description="Helical" evidence="5">
    <location>
        <begin position="151"/>
        <end position="171"/>
    </location>
</feature>
<dbReference type="PANTHER" id="PTHR39535">
    <property type="entry name" value="SPORULATION-DELAYING PROTEIN SDPB"/>
    <property type="match status" value="1"/>
</dbReference>
<comment type="subcellular location">
    <subcellularLocation>
        <location evidence="1">Endomembrane system</location>
        <topology evidence="1">Multi-pass membrane protein</topology>
    </subcellularLocation>
</comment>
<dbReference type="PANTHER" id="PTHR39535:SF2">
    <property type="entry name" value="HTTM DOMAIN-CONTAINING PROTEIN"/>
    <property type="match status" value="1"/>
</dbReference>
<sequence length="630" mass="72635">MYKLISAKILQLHSKQAPATGIGLFRIFYGLITLQEIIFLLYFNHLIFDPIPYIDIEFPMIPFFLCLWGVIAAFIVTGYRYQFAMTCNYIIWIVFVNFTPMQRDFDGGFDLFMIGTGFFLLFMPGDRAFSIDNLRHKLSTPFTHYSTYPKPTVSALAYYLPVAICLGFLYFDSAIHKMFAEHWLNGLGTWLPATQPYYVSAIDMSYLLNNKLLQNILSYTILIFQFTFIFFFNRRQLRIVYLLIGLMLHLGITLSFNIYPFGLGMLIFYTLLIPFKWWRCIGRLMTANEPSLTVFYDQLCPLCNRTVLIINHFDIFGRIVFKNAQEHAIHYPALASINNETLLTDLYALDRNNRIYSGVDTYSQIFIKMRYLFPLGIILSLPGIHQLALKKYRSIADTRNRVPCTSTCLTLQALPDTTFYHQFAEGIAAQKPKAFSRRLTKILIALLVLQLNSSIHYGLIYRLNADSPQNPISQASNAVLMVSQTFLGITPHALYLHDHFAGYDHILAITYTDQNGSEHWLPFVNEQGRLLSPNWGRVHSMWANIAVTPNIDNKRLHKFIMKVTAFWGINCGLNLDNVVFNIKLKKISAPSHWVHDQLHKNFTSPWSTIGTAKWTDQKISVDLPDNINQL</sequence>
<evidence type="ECO:0000259" key="6">
    <source>
        <dbReference type="SMART" id="SM00752"/>
    </source>
</evidence>
<name>A0AA43Q1I1_9GAMM</name>
<gene>
    <name evidence="7" type="ORF">PSU93_01570</name>
</gene>
<feature type="domain" description="HTTM-like" evidence="6">
    <location>
        <begin position="14"/>
        <end position="277"/>
    </location>
</feature>
<keyword evidence="4 5" id="KW-0472">Membrane</keyword>
<dbReference type="InterPro" id="IPR052964">
    <property type="entry name" value="Sporulation_signal_mat"/>
</dbReference>
<dbReference type="InterPro" id="IPR011020">
    <property type="entry name" value="HTTM-like"/>
</dbReference>
<evidence type="ECO:0000256" key="4">
    <source>
        <dbReference type="ARBA" id="ARBA00023136"/>
    </source>
</evidence>
<feature type="transmembrane region" description="Helical" evidence="5">
    <location>
        <begin position="21"/>
        <end position="44"/>
    </location>
</feature>
<keyword evidence="8" id="KW-1185">Reference proteome</keyword>
<evidence type="ECO:0000313" key="8">
    <source>
        <dbReference type="Proteomes" id="UP001160519"/>
    </source>
</evidence>
<dbReference type="GO" id="GO:0012505">
    <property type="term" value="C:endomembrane system"/>
    <property type="evidence" value="ECO:0007669"/>
    <property type="project" value="UniProtKB-SubCell"/>
</dbReference>
<evidence type="ECO:0000256" key="3">
    <source>
        <dbReference type="ARBA" id="ARBA00022989"/>
    </source>
</evidence>
<dbReference type="SMART" id="SM00752">
    <property type="entry name" value="HTTM"/>
    <property type="match status" value="1"/>
</dbReference>
<dbReference type="Pfam" id="PF04134">
    <property type="entry name" value="DCC1-like"/>
    <property type="match status" value="1"/>
</dbReference>
<evidence type="ECO:0000256" key="5">
    <source>
        <dbReference type="SAM" id="Phobius"/>
    </source>
</evidence>
<evidence type="ECO:0000313" key="7">
    <source>
        <dbReference type="EMBL" id="MDI1229821.1"/>
    </source>
</evidence>
<feature type="transmembrane region" description="Helical" evidence="5">
    <location>
        <begin position="83"/>
        <end position="99"/>
    </location>
</feature>
<dbReference type="GO" id="GO:0015035">
    <property type="term" value="F:protein-disulfide reductase activity"/>
    <property type="evidence" value="ECO:0007669"/>
    <property type="project" value="InterPro"/>
</dbReference>
<dbReference type="InterPro" id="IPR007263">
    <property type="entry name" value="DCC1-like"/>
</dbReference>
<comment type="caution">
    <text evidence="7">The sequence shown here is derived from an EMBL/GenBank/DDBJ whole genome shotgun (WGS) entry which is preliminary data.</text>
</comment>
<dbReference type="EMBL" id="JAQSDF010000002">
    <property type="protein sequence ID" value="MDI1229821.1"/>
    <property type="molecule type" value="Genomic_DNA"/>
</dbReference>
<organism evidence="7 8">
    <name type="scientific">Candidatus Methylobacter titanis</name>
    <dbReference type="NCBI Taxonomy" id="3053457"/>
    <lineage>
        <taxon>Bacteria</taxon>
        <taxon>Pseudomonadati</taxon>
        <taxon>Pseudomonadota</taxon>
        <taxon>Gammaproteobacteria</taxon>
        <taxon>Methylococcales</taxon>
        <taxon>Methylococcaceae</taxon>
        <taxon>Methylobacter</taxon>
    </lineage>
</organism>